<dbReference type="EC" id="3.1.2.22" evidence="2"/>
<dbReference type="PANTHER" id="PTHR10655">
    <property type="entry name" value="LYSOPHOSPHOLIPASE-RELATED"/>
    <property type="match status" value="1"/>
</dbReference>
<gene>
    <name evidence="11" type="ORF">EWM64_g7365</name>
</gene>
<comment type="similarity">
    <text evidence="1">Belongs to the AB hydrolase superfamily. AB hydrolase 2 family.</text>
</comment>
<comment type="function">
    <text evidence="7">Hydrolyzes fatty acids from S-acylated cysteine residues in proteins with a strong preference for palmitoylated G-alpha proteins over other acyl substrates. Mediates the deacylation of G-alpha proteins such as GPA1 in vivo, but has weak or no activity toward palmitoylated Ras proteins. Has weak lysophospholipase activity in vitro; however such activity may not exist in vivo.</text>
</comment>
<evidence type="ECO:0000313" key="12">
    <source>
        <dbReference type="Proteomes" id="UP000298061"/>
    </source>
</evidence>
<comment type="caution">
    <text evidence="11">The sequence shown here is derived from an EMBL/GenBank/DDBJ whole genome shotgun (WGS) entry which is preliminary data.</text>
</comment>
<evidence type="ECO:0000259" key="10">
    <source>
        <dbReference type="Pfam" id="PF02230"/>
    </source>
</evidence>
<feature type="domain" description="Phospholipase/carboxylesterase/thioesterase" evidence="10">
    <location>
        <begin position="45"/>
        <end position="265"/>
    </location>
</feature>
<dbReference type="GO" id="GO:0052689">
    <property type="term" value="F:carboxylic ester hydrolase activity"/>
    <property type="evidence" value="ECO:0007669"/>
    <property type="project" value="UniProtKB-KW"/>
</dbReference>
<dbReference type="InterPro" id="IPR050565">
    <property type="entry name" value="LYPA1-2/EST-like"/>
</dbReference>
<comment type="catalytic activity">
    <reaction evidence="9">
        <text>S-hexadecanoyl-L-cysteinyl-[protein] + H2O = L-cysteinyl-[protein] + hexadecanoate + H(+)</text>
        <dbReference type="Rhea" id="RHEA:19233"/>
        <dbReference type="Rhea" id="RHEA-COMP:10131"/>
        <dbReference type="Rhea" id="RHEA-COMP:11032"/>
        <dbReference type="ChEBI" id="CHEBI:7896"/>
        <dbReference type="ChEBI" id="CHEBI:15377"/>
        <dbReference type="ChEBI" id="CHEBI:15378"/>
        <dbReference type="ChEBI" id="CHEBI:29950"/>
        <dbReference type="ChEBI" id="CHEBI:74151"/>
        <dbReference type="EC" id="3.1.2.22"/>
    </reaction>
</comment>
<keyword evidence="5" id="KW-0378">Hydrolase</keyword>
<evidence type="ECO:0000313" key="11">
    <source>
        <dbReference type="EMBL" id="TFY76648.1"/>
    </source>
</evidence>
<keyword evidence="6" id="KW-0443">Lipid metabolism</keyword>
<sequence length="272" mass="29602">MRLKRPVAKLTFMASALGLFTLGARRLLSTMPSTPPPALTVNALSKHTATVIFIHVRSPSLGARADRDTQGLGDTGDGWRPVADMFKSDPGLRHVKWVLPHSFDIISFGFDCEEDEPGMLRSAQSIKQLISAEIESGVPSERIVVGGFSQGAVMSILTGLTYEDKMAGIAVLSGWTPLRHKLKTMVPPHAASTPVFWGHGTHDPLVKYEFAVDSVEYLKTRIGLPATTLAAPDRNGLRGIAFNSYSCGHSTTEKELDDLKSWLKKVVPPEQN</sequence>
<dbReference type="OrthoDB" id="2418081at2759"/>
<evidence type="ECO:0000256" key="2">
    <source>
        <dbReference type="ARBA" id="ARBA00012423"/>
    </source>
</evidence>
<keyword evidence="6" id="KW-0276">Fatty acid metabolism</keyword>
<evidence type="ECO:0000256" key="5">
    <source>
        <dbReference type="ARBA" id="ARBA00022801"/>
    </source>
</evidence>
<accession>A0A4Y9ZT30</accession>
<protein>
    <recommendedName>
        <fullName evidence="3">Acyl-protein thioesterase 1</fullName>
        <ecNumber evidence="2">3.1.2.22</ecNumber>
    </recommendedName>
    <alternativeName>
        <fullName evidence="8">Palmitoyl-protein hydrolase</fullName>
    </alternativeName>
</protein>
<evidence type="ECO:0000256" key="7">
    <source>
        <dbReference type="ARBA" id="ARBA00029392"/>
    </source>
</evidence>
<evidence type="ECO:0000256" key="4">
    <source>
        <dbReference type="ARBA" id="ARBA00022487"/>
    </source>
</evidence>
<dbReference type="GO" id="GO:0005737">
    <property type="term" value="C:cytoplasm"/>
    <property type="evidence" value="ECO:0007669"/>
    <property type="project" value="TreeGrafter"/>
</dbReference>
<dbReference type="STRING" id="135208.A0A4Y9ZT30"/>
<dbReference type="Pfam" id="PF02230">
    <property type="entry name" value="Abhydrolase_2"/>
    <property type="match status" value="1"/>
</dbReference>
<proteinExistence type="inferred from homology"/>
<evidence type="ECO:0000256" key="9">
    <source>
        <dbReference type="ARBA" id="ARBA00047337"/>
    </source>
</evidence>
<reference evidence="11 12" key="1">
    <citation type="submission" date="2019-02" db="EMBL/GenBank/DDBJ databases">
        <title>Genome sequencing of the rare red list fungi Hericium alpestre (H. flagellum).</title>
        <authorList>
            <person name="Buettner E."/>
            <person name="Kellner H."/>
        </authorList>
    </citation>
    <scope>NUCLEOTIDE SEQUENCE [LARGE SCALE GENOMIC DNA]</scope>
    <source>
        <strain evidence="11 12">DSM 108284</strain>
    </source>
</reference>
<dbReference type="PANTHER" id="PTHR10655:SF17">
    <property type="entry name" value="LYSOPHOSPHOLIPASE-LIKE PROTEIN 1"/>
    <property type="match status" value="1"/>
</dbReference>
<dbReference type="GO" id="GO:0008474">
    <property type="term" value="F:palmitoyl-(protein) hydrolase activity"/>
    <property type="evidence" value="ECO:0007669"/>
    <property type="project" value="UniProtKB-EC"/>
</dbReference>
<evidence type="ECO:0000256" key="3">
    <source>
        <dbReference type="ARBA" id="ARBA00014923"/>
    </source>
</evidence>
<dbReference type="InterPro" id="IPR029058">
    <property type="entry name" value="AB_hydrolase_fold"/>
</dbReference>
<dbReference type="AlphaFoldDB" id="A0A4Y9ZT30"/>
<organism evidence="11 12">
    <name type="scientific">Hericium alpestre</name>
    <dbReference type="NCBI Taxonomy" id="135208"/>
    <lineage>
        <taxon>Eukaryota</taxon>
        <taxon>Fungi</taxon>
        <taxon>Dikarya</taxon>
        <taxon>Basidiomycota</taxon>
        <taxon>Agaricomycotina</taxon>
        <taxon>Agaricomycetes</taxon>
        <taxon>Russulales</taxon>
        <taxon>Hericiaceae</taxon>
        <taxon>Hericium</taxon>
    </lineage>
</organism>
<keyword evidence="4" id="KW-0719">Serine esterase</keyword>
<dbReference type="GO" id="GO:0006631">
    <property type="term" value="P:fatty acid metabolic process"/>
    <property type="evidence" value="ECO:0007669"/>
    <property type="project" value="UniProtKB-KW"/>
</dbReference>
<evidence type="ECO:0000256" key="6">
    <source>
        <dbReference type="ARBA" id="ARBA00022832"/>
    </source>
</evidence>
<dbReference type="SUPFAM" id="SSF53474">
    <property type="entry name" value="alpha/beta-Hydrolases"/>
    <property type="match status" value="1"/>
</dbReference>
<dbReference type="EMBL" id="SFCI01001142">
    <property type="protein sequence ID" value="TFY76648.1"/>
    <property type="molecule type" value="Genomic_DNA"/>
</dbReference>
<evidence type="ECO:0000256" key="1">
    <source>
        <dbReference type="ARBA" id="ARBA00006499"/>
    </source>
</evidence>
<name>A0A4Y9ZT30_9AGAM</name>
<dbReference type="InterPro" id="IPR003140">
    <property type="entry name" value="PLipase/COase/thioEstase"/>
</dbReference>
<dbReference type="Gene3D" id="3.40.50.1820">
    <property type="entry name" value="alpha/beta hydrolase"/>
    <property type="match status" value="1"/>
</dbReference>
<dbReference type="Proteomes" id="UP000298061">
    <property type="component" value="Unassembled WGS sequence"/>
</dbReference>
<keyword evidence="12" id="KW-1185">Reference proteome</keyword>
<evidence type="ECO:0000256" key="8">
    <source>
        <dbReference type="ARBA" id="ARBA00031195"/>
    </source>
</evidence>